<evidence type="ECO:0000256" key="4">
    <source>
        <dbReference type="ARBA" id="ARBA00022786"/>
    </source>
</evidence>
<feature type="region of interest" description="Disordered" evidence="8">
    <location>
        <begin position="69"/>
        <end position="135"/>
    </location>
</feature>
<dbReference type="PANTHER" id="PTHR43982:SF6">
    <property type="entry name" value="UBIQUITIN CARBOXYL-TERMINAL HYDROLASE 2-RELATED"/>
    <property type="match status" value="1"/>
</dbReference>
<feature type="region of interest" description="Disordered" evidence="8">
    <location>
        <begin position="741"/>
        <end position="760"/>
    </location>
</feature>
<keyword evidence="5" id="KW-0378">Hydrolase</keyword>
<feature type="compositionally biased region" description="Basic and acidic residues" evidence="8">
    <location>
        <begin position="741"/>
        <end position="755"/>
    </location>
</feature>
<proteinExistence type="predicted"/>
<evidence type="ECO:0000259" key="9">
    <source>
        <dbReference type="PROSITE" id="PS50235"/>
    </source>
</evidence>
<dbReference type="Gene3D" id="3.90.70.10">
    <property type="entry name" value="Cysteine proteinases"/>
    <property type="match status" value="1"/>
</dbReference>
<feature type="domain" description="USP" evidence="9">
    <location>
        <begin position="208"/>
        <end position="693"/>
    </location>
</feature>
<dbReference type="GO" id="GO:0070628">
    <property type="term" value="F:proteasome binding"/>
    <property type="evidence" value="ECO:0007669"/>
    <property type="project" value="TreeGrafter"/>
</dbReference>
<protein>
    <recommendedName>
        <fullName evidence="2">ubiquitinyl hydrolase 1</fullName>
        <ecNumber evidence="2">3.4.19.12</ecNumber>
    </recommendedName>
</protein>
<dbReference type="STRING" id="283909.R7UTL8"/>
<evidence type="ECO:0000256" key="1">
    <source>
        <dbReference type="ARBA" id="ARBA00000707"/>
    </source>
</evidence>
<dbReference type="GO" id="GO:0004843">
    <property type="term" value="F:cysteine-type deubiquitinase activity"/>
    <property type="evidence" value="ECO:0007669"/>
    <property type="project" value="UniProtKB-EC"/>
</dbReference>
<evidence type="ECO:0000313" key="10">
    <source>
        <dbReference type="EMBL" id="ELU07267.1"/>
    </source>
</evidence>
<dbReference type="OMA" id="PTMQGII"/>
<keyword evidence="12" id="KW-1185">Reference proteome</keyword>
<evidence type="ECO:0000256" key="7">
    <source>
        <dbReference type="SAM" id="Coils"/>
    </source>
</evidence>
<evidence type="ECO:0000256" key="6">
    <source>
        <dbReference type="ARBA" id="ARBA00022807"/>
    </source>
</evidence>
<dbReference type="Pfam" id="PF00443">
    <property type="entry name" value="UCH"/>
    <property type="match status" value="1"/>
</dbReference>
<dbReference type="PROSITE" id="PS00973">
    <property type="entry name" value="USP_2"/>
    <property type="match status" value="1"/>
</dbReference>
<keyword evidence="6" id="KW-0788">Thiol protease</keyword>
<reference evidence="10 12" key="2">
    <citation type="journal article" date="2013" name="Nature">
        <title>Insights into bilaterian evolution from three spiralian genomes.</title>
        <authorList>
            <person name="Simakov O."/>
            <person name="Marletaz F."/>
            <person name="Cho S.J."/>
            <person name="Edsinger-Gonzales E."/>
            <person name="Havlak P."/>
            <person name="Hellsten U."/>
            <person name="Kuo D.H."/>
            <person name="Larsson T."/>
            <person name="Lv J."/>
            <person name="Arendt D."/>
            <person name="Savage R."/>
            <person name="Osoegawa K."/>
            <person name="de Jong P."/>
            <person name="Grimwood J."/>
            <person name="Chapman J.A."/>
            <person name="Shapiro H."/>
            <person name="Aerts A."/>
            <person name="Otillar R.P."/>
            <person name="Terry A.Y."/>
            <person name="Boore J.L."/>
            <person name="Grigoriev I.V."/>
            <person name="Lindberg D.R."/>
            <person name="Seaver E.C."/>
            <person name="Weisblat D.A."/>
            <person name="Putnam N.H."/>
            <person name="Rokhsar D.S."/>
        </authorList>
    </citation>
    <scope>NUCLEOTIDE SEQUENCE</scope>
    <source>
        <strain evidence="10 12">I ESC-2004</strain>
    </source>
</reference>
<evidence type="ECO:0000313" key="12">
    <source>
        <dbReference type="Proteomes" id="UP000014760"/>
    </source>
</evidence>
<evidence type="ECO:0000313" key="11">
    <source>
        <dbReference type="EnsemblMetazoa" id="CapteP220394"/>
    </source>
</evidence>
<dbReference type="PANTHER" id="PTHR43982">
    <property type="entry name" value="UBIQUITIN CARBOXYL-TERMINAL HYDROLASE"/>
    <property type="match status" value="1"/>
</dbReference>
<evidence type="ECO:0000256" key="2">
    <source>
        <dbReference type="ARBA" id="ARBA00012759"/>
    </source>
</evidence>
<reference evidence="11" key="3">
    <citation type="submission" date="2015-06" db="UniProtKB">
        <authorList>
            <consortium name="EnsemblMetazoa"/>
        </authorList>
    </citation>
    <scope>IDENTIFICATION</scope>
</reference>
<dbReference type="EMBL" id="KB300094">
    <property type="protein sequence ID" value="ELU07267.1"/>
    <property type="molecule type" value="Genomic_DNA"/>
</dbReference>
<dbReference type="InterPro" id="IPR018200">
    <property type="entry name" value="USP_CS"/>
</dbReference>
<dbReference type="InterPro" id="IPR038765">
    <property type="entry name" value="Papain-like_cys_pep_sf"/>
</dbReference>
<dbReference type="PROSITE" id="PS50235">
    <property type="entry name" value="USP_3"/>
    <property type="match status" value="1"/>
</dbReference>
<dbReference type="EMBL" id="AMQN01001164">
    <property type="status" value="NOT_ANNOTATED_CDS"/>
    <property type="molecule type" value="Genomic_DNA"/>
</dbReference>
<gene>
    <name evidence="10" type="ORF">CAPTEDRAFT_220394</name>
</gene>
<dbReference type="CDD" id="cd02665">
    <property type="entry name" value="Peptidase_C19I"/>
    <property type="match status" value="1"/>
</dbReference>
<dbReference type="InterPro" id="IPR044635">
    <property type="entry name" value="UBP14-like"/>
</dbReference>
<name>R7UTL8_CAPTE</name>
<dbReference type="Proteomes" id="UP000014760">
    <property type="component" value="Unassembled WGS sequence"/>
</dbReference>
<feature type="compositionally biased region" description="Low complexity" evidence="8">
    <location>
        <begin position="81"/>
        <end position="92"/>
    </location>
</feature>
<dbReference type="PROSITE" id="PS00972">
    <property type="entry name" value="USP_1"/>
    <property type="match status" value="1"/>
</dbReference>
<sequence length="1084" mass="122244">MTVEQTAFPVHREKPIKDPDYVKIREVTGIQDAHRIREAIRACCHDNGTYEIEDVISMLTSQEQQRHLVAAEKATSTPKVAAAASPSRSPAPHTTLRSCSTETEAVPFGPRPQPDGGNSKPGVIDLTKDTGPADGDEIQRAIEESLKDIAAQGILGGQVSREEQEISRLLEQSLEESKAGTKRKRGGDLWFVDPLNPHERKRADGWPVGLKNVGNTCWFSAVIQSLFHLPIFRRLVLRYIPSEKSGESSTGKRNLRFMHELRHIFALMVGSKRKYIDPSKAVDILKEAFSGSASSDSQQDVSEFQHKLLEWLEDAFRQNPTPPNEAKGQAGSSNPMVQLFYGQFRTEGVHEGKSFSNEETFGQFPLQVEGVGDIHASLDAATARGEIENLNSDITMKSGQEQWFTRLPPVLTFELSRFQFNQALGRPEKIHNKLEFSELIFMDRYLEKNKNITRQKREEVKRLREELQDYHRKLDKFVHYGSGPKRFPLQDVLHYALDFAESKSTKQHQKPASPFAASHAYTDVEMESPKSSSSMALDSPAVSPLKDEVKPLPDVTVTTTGDGPPSSPQQPSPRDISPEELSVLQDCLTRWRTEVQHDVSELQERISQREKAVNDMYSEGGLNNHPYRLHAVLVHEGQAASGHYWAYVYCMQHRKWLKFNDIQVTEASWEELQRESVGGYHNASAYCLMYVDATRTDVLTGDDLDGEKGVSGVNTLPMELPEFVKEDNARFVKEMQEWDDRKASVGTETDPHMTRSTDPASLCEQHAKLTLSDTLKIVASARDSKEEAKTALQTAVDKELSRLISLAKGLQSSLPARDPRLSDVLVFMLASDAAHETTIKRALLEKLAYLRGLDNEPRSAKMREICLTELKQMSSNWAEVEKTAYQRLHEDYKQYRKCVFTFCLALEAFHLEKYSEALPYFACVCDMNSALMAASPNGTASKRCLNPEMLRYLRRQCLLHVNENVVRDFESTDEVLEDALTLMQQQLLPCCMALLAEQPSCPEDQSTVEDIRDKWCHFLSLELPSTKIEKLQDFLSGLFDPPSDLKPLSCPDVISFKDCAGLEERYVKAMKQDSVLELLAQVDL</sequence>
<dbReference type="AlphaFoldDB" id="R7UTL8"/>
<dbReference type="SUPFAM" id="SSF54001">
    <property type="entry name" value="Cysteine proteinases"/>
    <property type="match status" value="1"/>
</dbReference>
<evidence type="ECO:0000256" key="5">
    <source>
        <dbReference type="ARBA" id="ARBA00022801"/>
    </source>
</evidence>
<dbReference type="InterPro" id="IPR028889">
    <property type="entry name" value="USP"/>
</dbReference>
<keyword evidence="3" id="KW-0645">Protease</keyword>
<dbReference type="GO" id="GO:0043161">
    <property type="term" value="P:proteasome-mediated ubiquitin-dependent protein catabolic process"/>
    <property type="evidence" value="ECO:0007669"/>
    <property type="project" value="InterPro"/>
</dbReference>
<evidence type="ECO:0000256" key="8">
    <source>
        <dbReference type="SAM" id="MobiDB-lite"/>
    </source>
</evidence>
<comment type="catalytic activity">
    <reaction evidence="1">
        <text>Thiol-dependent hydrolysis of ester, thioester, amide, peptide and isopeptide bonds formed by the C-terminal Gly of ubiquitin (a 76-residue protein attached to proteins as an intracellular targeting signal).</text>
        <dbReference type="EC" id="3.4.19.12"/>
    </reaction>
</comment>
<dbReference type="CDD" id="cd20485">
    <property type="entry name" value="USP25_USP28_C-like"/>
    <property type="match status" value="1"/>
</dbReference>
<dbReference type="GO" id="GO:0061136">
    <property type="term" value="P:regulation of proteasomal protein catabolic process"/>
    <property type="evidence" value="ECO:0007669"/>
    <property type="project" value="TreeGrafter"/>
</dbReference>
<dbReference type="EnsemblMetazoa" id="CapteT220394">
    <property type="protein sequence ID" value="CapteP220394"/>
    <property type="gene ID" value="CapteG220394"/>
</dbReference>
<feature type="region of interest" description="Disordered" evidence="8">
    <location>
        <begin position="524"/>
        <end position="577"/>
    </location>
</feature>
<evidence type="ECO:0000256" key="3">
    <source>
        <dbReference type="ARBA" id="ARBA00022670"/>
    </source>
</evidence>
<keyword evidence="7" id="KW-0175">Coiled coil</keyword>
<accession>R7UTL8</accession>
<dbReference type="GO" id="GO:0016579">
    <property type="term" value="P:protein deubiquitination"/>
    <property type="evidence" value="ECO:0007669"/>
    <property type="project" value="InterPro"/>
</dbReference>
<dbReference type="EC" id="3.4.19.12" evidence="2"/>
<dbReference type="OrthoDB" id="2420415at2759"/>
<dbReference type="InterPro" id="IPR001394">
    <property type="entry name" value="Peptidase_C19_UCH"/>
</dbReference>
<organism evidence="10">
    <name type="scientific">Capitella teleta</name>
    <name type="common">Polychaete worm</name>
    <dbReference type="NCBI Taxonomy" id="283909"/>
    <lineage>
        <taxon>Eukaryota</taxon>
        <taxon>Metazoa</taxon>
        <taxon>Spiralia</taxon>
        <taxon>Lophotrochozoa</taxon>
        <taxon>Annelida</taxon>
        <taxon>Polychaeta</taxon>
        <taxon>Sedentaria</taxon>
        <taxon>Scolecida</taxon>
        <taxon>Capitellidae</taxon>
        <taxon>Capitella</taxon>
    </lineage>
</organism>
<feature type="coiled-coil region" evidence="7">
    <location>
        <begin position="442"/>
        <end position="473"/>
    </location>
</feature>
<keyword evidence="4" id="KW-0833">Ubl conjugation pathway</keyword>
<dbReference type="Gene3D" id="1.10.8.10">
    <property type="entry name" value="DNA helicase RuvA subunit, C-terminal domain"/>
    <property type="match status" value="1"/>
</dbReference>
<reference evidence="12" key="1">
    <citation type="submission" date="2012-12" db="EMBL/GenBank/DDBJ databases">
        <authorList>
            <person name="Hellsten U."/>
            <person name="Grimwood J."/>
            <person name="Chapman J.A."/>
            <person name="Shapiro H."/>
            <person name="Aerts A."/>
            <person name="Otillar R.P."/>
            <person name="Terry A.Y."/>
            <person name="Boore J.L."/>
            <person name="Simakov O."/>
            <person name="Marletaz F."/>
            <person name="Cho S.-J."/>
            <person name="Edsinger-Gonzales E."/>
            <person name="Havlak P."/>
            <person name="Kuo D.-H."/>
            <person name="Larsson T."/>
            <person name="Lv J."/>
            <person name="Arendt D."/>
            <person name="Savage R."/>
            <person name="Osoegawa K."/>
            <person name="de Jong P."/>
            <person name="Lindberg D.R."/>
            <person name="Seaver E.C."/>
            <person name="Weisblat D.A."/>
            <person name="Putnam N.H."/>
            <person name="Grigoriev I.V."/>
            <person name="Rokhsar D.S."/>
        </authorList>
    </citation>
    <scope>NUCLEOTIDE SEQUENCE</scope>
    <source>
        <strain evidence="12">I ESC-2004</strain>
    </source>
</reference>
<dbReference type="HOGENOM" id="CLU_012188_0_0_1"/>